<feature type="compositionally biased region" description="Acidic residues" evidence="4">
    <location>
        <begin position="453"/>
        <end position="465"/>
    </location>
</feature>
<dbReference type="GO" id="GO:0008270">
    <property type="term" value="F:zinc ion binding"/>
    <property type="evidence" value="ECO:0007669"/>
    <property type="project" value="UniProtKB-KW"/>
</dbReference>
<dbReference type="GO" id="GO:0006355">
    <property type="term" value="P:regulation of DNA-templated transcription"/>
    <property type="evidence" value="ECO:0007669"/>
    <property type="project" value="InterPro"/>
</dbReference>
<reference evidence="6 7" key="1">
    <citation type="submission" date="2018-06" db="EMBL/GenBank/DDBJ databases">
        <title>A transcriptomic atlas of mushroom development highlights an independent origin of complex multicellularity.</title>
        <authorList>
            <consortium name="DOE Joint Genome Institute"/>
            <person name="Krizsan K."/>
            <person name="Almasi E."/>
            <person name="Merenyi Z."/>
            <person name="Sahu N."/>
            <person name="Viragh M."/>
            <person name="Koszo T."/>
            <person name="Mondo S."/>
            <person name="Kiss B."/>
            <person name="Balint B."/>
            <person name="Kues U."/>
            <person name="Barry K."/>
            <person name="Hegedus J.C."/>
            <person name="Henrissat B."/>
            <person name="Johnson J."/>
            <person name="Lipzen A."/>
            <person name="Ohm R."/>
            <person name="Nagy I."/>
            <person name="Pangilinan J."/>
            <person name="Yan J."/>
            <person name="Xiong Y."/>
            <person name="Grigoriev I.V."/>
            <person name="Hibbett D.S."/>
            <person name="Nagy L.G."/>
        </authorList>
    </citation>
    <scope>NUCLEOTIDE SEQUENCE [LARGE SCALE GENOMIC DNA]</scope>
    <source>
        <strain evidence="6 7">SZMC22713</strain>
    </source>
</reference>
<dbReference type="PANTHER" id="PTHR14296:SF3">
    <property type="entry name" value="DIKAR, ISOFORM F"/>
    <property type="match status" value="1"/>
</dbReference>
<feature type="region of interest" description="Disordered" evidence="4">
    <location>
        <begin position="826"/>
        <end position="846"/>
    </location>
</feature>
<dbReference type="CDD" id="cd15489">
    <property type="entry name" value="PHD_SF"/>
    <property type="match status" value="1"/>
</dbReference>
<feature type="region of interest" description="Disordered" evidence="4">
    <location>
        <begin position="599"/>
        <end position="672"/>
    </location>
</feature>
<evidence type="ECO:0000256" key="3">
    <source>
        <dbReference type="ARBA" id="ARBA00022833"/>
    </source>
</evidence>
<dbReference type="EMBL" id="ML170340">
    <property type="protein sequence ID" value="TDL14421.1"/>
    <property type="molecule type" value="Genomic_DNA"/>
</dbReference>
<proteinExistence type="predicted"/>
<sequence length="1019" mass="113520">MAPRASARFASTSSTPTAPRALSAIPQPIAADTPQLAELRKQWKWAAVSQFLYTFAPLVNLESLSLTQVEIDLTFGTMDVLPRLMQRLLYTLTQDRKISLDSWQTALRKQYLRRDPEANPIGWELQAINTQSPKVSSEPEASESGAQSAVGDDKGQLDSSIHATTVEVLGESSNTEKSVKEEPQSNGVDDETLADHEDRGAIPPQKDWVELSMLEKLESLHTLMEWHFQTPTRLRSMMRSDDEQATWRIEPIGFNSKQDAYWLIGLDRLWIQHAPPKAPRKNLKRKAPPIGGSRKAMRAGENARSEQTARSSSHRNYTKGTDNSASRPKEPSRKGKAKEELPANPRARAAKSEAKLKLDEQAKQLVAAKAEMKALGRRKSVKDVWPEESPSSKHVVGTRVSRRLRGVGDDDWQPIPPEWLAGDHDKGTGRSRTSTRPANGTAKVVEIRKTGLESDDDSELTELSDTELNSPNEDNVGSSRRSHNSTAHAEAVARSEVATMESDDKKEGSEAFEPPQPSLPDVWPPPNFVEWETVCVTLAEWETVATQFEHATHYAEKALYKILVQDIVPSVTSMLRDIEKQRQKEEAVVHRKRSSRIAVKEGEKEEARLAAQRKAEEEERLSRARRAEARAKKEEEDRLKRELAREQRRKEREEREERLRTGRSQDGESSHDGMMVDVVHDDGSASGHIFNGAKFAASQMNYDAKGQRKGNGKGKEHHSNGDDWELDCQICGVKGINRDDGLPLMSCGVCGKWQHIPCHDAEDVRRGRPKRNWDVVDFTCNSCHSYPRSRPAFPPVATKTHLSDTRHSTHRTSLDAGVAVNGHSTFLRSHPSSTPSHPYSLGSTPHHVQPQPSVTFAHYQPLRHGFSPHVPTPERQHPGYDYSQQMVTSNDHPSPYTAIAAQETVTRPGIAGKPYLSVTQPYYNSSNASGYSNVVMTPAQNIRTNGSPAHTGSHTYDSPVHTNAHQHISTERSMADAPMGYNQAGHNAAGSFTAYPQYSGVHQYPKAAAPQYHQSHPRG</sequence>
<dbReference type="GO" id="GO:0031213">
    <property type="term" value="C:RSF complex"/>
    <property type="evidence" value="ECO:0007669"/>
    <property type="project" value="InterPro"/>
</dbReference>
<feature type="compositionally biased region" description="Basic residues" evidence="4">
    <location>
        <begin position="278"/>
        <end position="287"/>
    </location>
</feature>
<feature type="region of interest" description="Disordered" evidence="4">
    <location>
        <begin position="277"/>
        <end position="356"/>
    </location>
</feature>
<dbReference type="Proteomes" id="UP000294933">
    <property type="component" value="Unassembled WGS sequence"/>
</dbReference>
<feature type="compositionally biased region" description="Basic and acidic residues" evidence="4">
    <location>
        <begin position="599"/>
        <end position="671"/>
    </location>
</feature>
<evidence type="ECO:0000259" key="5">
    <source>
        <dbReference type="Pfam" id="PF00628"/>
    </source>
</evidence>
<feature type="compositionally biased region" description="Low complexity" evidence="4">
    <location>
        <begin position="829"/>
        <end position="840"/>
    </location>
</feature>
<dbReference type="AlphaFoldDB" id="A0A4Y7PHE6"/>
<dbReference type="STRING" id="50990.A0A4Y7PHE6"/>
<organism evidence="6 7">
    <name type="scientific">Rickenella mellea</name>
    <dbReference type="NCBI Taxonomy" id="50990"/>
    <lineage>
        <taxon>Eukaryota</taxon>
        <taxon>Fungi</taxon>
        <taxon>Dikarya</taxon>
        <taxon>Basidiomycota</taxon>
        <taxon>Agaricomycotina</taxon>
        <taxon>Agaricomycetes</taxon>
        <taxon>Hymenochaetales</taxon>
        <taxon>Rickenellaceae</taxon>
        <taxon>Rickenella</taxon>
    </lineage>
</organism>
<feature type="region of interest" description="Disordered" evidence="4">
    <location>
        <begin position="130"/>
        <end position="204"/>
    </location>
</feature>
<dbReference type="OrthoDB" id="303107at2759"/>
<dbReference type="InterPro" id="IPR019787">
    <property type="entry name" value="Znf_PHD-finger"/>
</dbReference>
<evidence type="ECO:0000256" key="2">
    <source>
        <dbReference type="ARBA" id="ARBA00022771"/>
    </source>
</evidence>
<feature type="compositionally biased region" description="Polar residues" evidence="4">
    <location>
        <begin position="471"/>
        <end position="487"/>
    </location>
</feature>
<protein>
    <recommendedName>
        <fullName evidence="5">PHD-type domain-containing protein</fullName>
    </recommendedName>
</protein>
<evidence type="ECO:0000256" key="4">
    <source>
        <dbReference type="SAM" id="MobiDB-lite"/>
    </source>
</evidence>
<dbReference type="InterPro" id="IPR013083">
    <property type="entry name" value="Znf_RING/FYVE/PHD"/>
</dbReference>
<evidence type="ECO:0000313" key="7">
    <source>
        <dbReference type="Proteomes" id="UP000294933"/>
    </source>
</evidence>
<feature type="compositionally biased region" description="Basic and acidic residues" evidence="4">
    <location>
        <begin position="327"/>
        <end position="341"/>
    </location>
</feature>
<feature type="region of interest" description="Disordered" evidence="4">
    <location>
        <begin position="1"/>
        <end position="22"/>
    </location>
</feature>
<feature type="domain" description="PHD-type" evidence="5">
    <location>
        <begin position="728"/>
        <end position="783"/>
    </location>
</feature>
<keyword evidence="7" id="KW-1185">Reference proteome</keyword>
<feature type="region of interest" description="Disordered" evidence="4">
    <location>
        <begin position="376"/>
        <end position="525"/>
    </location>
</feature>
<evidence type="ECO:0000313" key="6">
    <source>
        <dbReference type="EMBL" id="TDL14421.1"/>
    </source>
</evidence>
<keyword evidence="1" id="KW-0479">Metal-binding</keyword>
<dbReference type="Gene3D" id="3.30.40.10">
    <property type="entry name" value="Zinc/RING finger domain, C3HC4 (zinc finger)"/>
    <property type="match status" value="1"/>
</dbReference>
<accession>A0A4Y7PHE6</accession>
<dbReference type="Pfam" id="PF00628">
    <property type="entry name" value="PHD"/>
    <property type="match status" value="1"/>
</dbReference>
<evidence type="ECO:0000256" key="1">
    <source>
        <dbReference type="ARBA" id="ARBA00022723"/>
    </source>
</evidence>
<name>A0A4Y7PHE6_9AGAM</name>
<dbReference type="VEuPathDB" id="FungiDB:BD410DRAFT_797206"/>
<dbReference type="InterPro" id="IPR011011">
    <property type="entry name" value="Znf_FYVE_PHD"/>
</dbReference>
<gene>
    <name evidence="6" type="ORF">BD410DRAFT_797206</name>
</gene>
<keyword evidence="3" id="KW-0862">Zinc</keyword>
<dbReference type="SUPFAM" id="SSF57903">
    <property type="entry name" value="FYVE/PHD zinc finger"/>
    <property type="match status" value="1"/>
</dbReference>
<dbReference type="PANTHER" id="PTHR14296">
    <property type="entry name" value="REMODELING AND SPACING FACTOR 1"/>
    <property type="match status" value="1"/>
</dbReference>
<dbReference type="InterPro" id="IPR028938">
    <property type="entry name" value="Rsf1-like"/>
</dbReference>
<feature type="compositionally biased region" description="Pro residues" evidence="4">
    <location>
        <begin position="514"/>
        <end position="525"/>
    </location>
</feature>
<keyword evidence="2" id="KW-0863">Zinc-finger</keyword>